<keyword evidence="2" id="KW-0732">Signal</keyword>
<sequence length="426" mass="50067">MNKIAKFIIIAAISVNLSTSADVIELTESKLTEYKIEAPQNDPADSSELSTSQTTANNLECNDNYIDLKADILKAVDKTFELHFNGVYVCFEDRLDAFSNEYRIKFDEFLKSHQPSSTQQATPRPIRPKPTEDEIFQKVADIFAHEDKIENLRNQFTKQIDEKFEEEVTIIDDKIEEISGRITINEDISELQSVYKLLDDFKQKFTKIDEKLFILTEFTKETMQLKKENAFMKVEATHLKSEIASLKKEQDDLRELIYRNTQELNTNFNIFEFKSVDLSHQICKLRTETQRDLEYLKGLTVHPKSMFSFKENLQEFQEKFDTYAMEVPTRDEDRHPGIHAELLKGFKTSLQELFDKIEELRSESDFSEQEHQIKIMKRKLKNLEMNFEDFKNNPLRVVHPNEAKHAEQHGRMKIFRLGKRLLLKKV</sequence>
<reference evidence="3" key="1">
    <citation type="submission" date="2022-01" db="EMBL/GenBank/DDBJ databases">
        <authorList>
            <person name="King R."/>
        </authorList>
    </citation>
    <scope>NUCLEOTIDE SEQUENCE</scope>
</reference>
<feature type="coiled-coil region" evidence="1">
    <location>
        <begin position="343"/>
        <end position="393"/>
    </location>
</feature>
<proteinExistence type="predicted"/>
<feature type="coiled-coil region" evidence="1">
    <location>
        <begin position="229"/>
        <end position="256"/>
    </location>
</feature>
<evidence type="ECO:0000313" key="4">
    <source>
        <dbReference type="Proteomes" id="UP001153620"/>
    </source>
</evidence>
<reference evidence="3" key="2">
    <citation type="submission" date="2022-10" db="EMBL/GenBank/DDBJ databases">
        <authorList>
            <consortium name="ENA_rothamsted_submissions"/>
            <consortium name="culmorum"/>
            <person name="King R."/>
        </authorList>
    </citation>
    <scope>NUCLEOTIDE SEQUENCE</scope>
</reference>
<dbReference type="Proteomes" id="UP001153620">
    <property type="component" value="Chromosome 4"/>
</dbReference>
<evidence type="ECO:0000313" key="3">
    <source>
        <dbReference type="EMBL" id="CAG9810272.1"/>
    </source>
</evidence>
<evidence type="ECO:0000256" key="1">
    <source>
        <dbReference type="SAM" id="Coils"/>
    </source>
</evidence>
<protein>
    <submittedName>
        <fullName evidence="3">Uncharacterized protein</fullName>
    </submittedName>
</protein>
<feature type="signal peptide" evidence="2">
    <location>
        <begin position="1"/>
        <end position="20"/>
    </location>
</feature>
<evidence type="ECO:0000256" key="2">
    <source>
        <dbReference type="SAM" id="SignalP"/>
    </source>
</evidence>
<dbReference type="EMBL" id="OU895880">
    <property type="protein sequence ID" value="CAG9810272.1"/>
    <property type="molecule type" value="Genomic_DNA"/>
</dbReference>
<organism evidence="3 4">
    <name type="scientific">Chironomus riparius</name>
    <dbReference type="NCBI Taxonomy" id="315576"/>
    <lineage>
        <taxon>Eukaryota</taxon>
        <taxon>Metazoa</taxon>
        <taxon>Ecdysozoa</taxon>
        <taxon>Arthropoda</taxon>
        <taxon>Hexapoda</taxon>
        <taxon>Insecta</taxon>
        <taxon>Pterygota</taxon>
        <taxon>Neoptera</taxon>
        <taxon>Endopterygota</taxon>
        <taxon>Diptera</taxon>
        <taxon>Nematocera</taxon>
        <taxon>Chironomoidea</taxon>
        <taxon>Chironomidae</taxon>
        <taxon>Chironominae</taxon>
        <taxon>Chironomus</taxon>
    </lineage>
</organism>
<accession>A0A9N9S8K6</accession>
<name>A0A9N9S8K6_9DIPT</name>
<gene>
    <name evidence="3" type="ORF">CHIRRI_LOCUS13089</name>
</gene>
<keyword evidence="4" id="KW-1185">Reference proteome</keyword>
<dbReference type="AlphaFoldDB" id="A0A9N9S8K6"/>
<feature type="chain" id="PRO_5040463433" evidence="2">
    <location>
        <begin position="21"/>
        <end position="426"/>
    </location>
</feature>
<keyword evidence="1" id="KW-0175">Coiled coil</keyword>